<feature type="transmembrane region" description="Helical" evidence="6">
    <location>
        <begin position="202"/>
        <end position="223"/>
    </location>
</feature>
<gene>
    <name evidence="9 10" type="primary">LOC108560392</name>
</gene>
<feature type="transmembrane region" description="Helical" evidence="6">
    <location>
        <begin position="307"/>
        <end position="324"/>
    </location>
</feature>
<protein>
    <submittedName>
        <fullName evidence="9 10">Protein FAM57A isoform X1</fullName>
    </submittedName>
</protein>
<evidence type="ECO:0000313" key="8">
    <source>
        <dbReference type="Proteomes" id="UP000695000"/>
    </source>
</evidence>
<dbReference type="PANTHER" id="PTHR13439:SF66">
    <property type="entry name" value="BCDNA.GH12326"/>
    <property type="match status" value="1"/>
</dbReference>
<accession>A0ABM1MFQ8</accession>
<dbReference type="Proteomes" id="UP000695000">
    <property type="component" value="Unplaced"/>
</dbReference>
<evidence type="ECO:0000256" key="5">
    <source>
        <dbReference type="PROSITE-ProRule" id="PRU00205"/>
    </source>
</evidence>
<dbReference type="RefSeq" id="XP_017773409.1">
    <property type="nucleotide sequence ID" value="XM_017917920.1"/>
</dbReference>
<feature type="domain" description="TLC" evidence="7">
    <location>
        <begin position="94"/>
        <end position="332"/>
    </location>
</feature>
<feature type="transmembrane region" description="Helical" evidence="6">
    <location>
        <begin position="20"/>
        <end position="40"/>
    </location>
</feature>
<evidence type="ECO:0000256" key="1">
    <source>
        <dbReference type="ARBA" id="ARBA00004141"/>
    </source>
</evidence>
<keyword evidence="3 6" id="KW-1133">Transmembrane helix</keyword>
<dbReference type="Pfam" id="PF03798">
    <property type="entry name" value="TRAM_LAG1_CLN8"/>
    <property type="match status" value="1"/>
</dbReference>
<sequence>MKPKVLFPQQLAKKEAKRFYTIYLNALVVGVTIGAAFYSVSDMEAEDNVGLSKGFSLFAMGGLFFTSLYNFCVHMTQKTVCGQRFIKRYKLSTSDVLDISNKIVSSVQALLSCLTGLTICSYSCNRNILRTSHFISHAYSWFGASYFFYDIWSMYKVHVTTPPGQINTPSAQMNTPVPPPNSECAPISGLTKFFRYIRLNPIIVGHHLFIGIFGFLVIIYFRGNLGDCVFGFVFLMEASTPFVSLRSVLSRFSMKSTKFYIYNGFTMLIVFFLCRVIMFPYVMYMYAKSVNMDYISAMMSLPTGCKVSISILMLPQLYWFYLMIKGATKILKEPKTNGVAVVGKKKKAAATVES</sequence>
<dbReference type="RefSeq" id="XP_017773408.1">
    <property type="nucleotide sequence ID" value="XM_017917919.1"/>
</dbReference>
<organism evidence="8 9">
    <name type="scientific">Nicrophorus vespilloides</name>
    <name type="common">Boreal carrion beetle</name>
    <dbReference type="NCBI Taxonomy" id="110193"/>
    <lineage>
        <taxon>Eukaryota</taxon>
        <taxon>Metazoa</taxon>
        <taxon>Ecdysozoa</taxon>
        <taxon>Arthropoda</taxon>
        <taxon>Hexapoda</taxon>
        <taxon>Insecta</taxon>
        <taxon>Pterygota</taxon>
        <taxon>Neoptera</taxon>
        <taxon>Endopterygota</taxon>
        <taxon>Coleoptera</taxon>
        <taxon>Polyphaga</taxon>
        <taxon>Staphyliniformia</taxon>
        <taxon>Silphidae</taxon>
        <taxon>Nicrophorinae</taxon>
        <taxon>Nicrophorus</taxon>
    </lineage>
</organism>
<dbReference type="InterPro" id="IPR006634">
    <property type="entry name" value="TLC-dom"/>
</dbReference>
<dbReference type="PANTHER" id="PTHR13439">
    <property type="entry name" value="CT120 PROTEIN"/>
    <property type="match status" value="1"/>
</dbReference>
<keyword evidence="2 5" id="KW-0812">Transmembrane</keyword>
<evidence type="ECO:0000256" key="6">
    <source>
        <dbReference type="SAM" id="Phobius"/>
    </source>
</evidence>
<proteinExistence type="predicted"/>
<evidence type="ECO:0000256" key="3">
    <source>
        <dbReference type="ARBA" id="ARBA00022989"/>
    </source>
</evidence>
<keyword evidence="4 5" id="KW-0472">Membrane</keyword>
<evidence type="ECO:0000313" key="9">
    <source>
        <dbReference type="RefSeq" id="XP_017773408.1"/>
    </source>
</evidence>
<dbReference type="InterPro" id="IPR050846">
    <property type="entry name" value="TLCD"/>
</dbReference>
<evidence type="ECO:0000313" key="10">
    <source>
        <dbReference type="RefSeq" id="XP_017773409.1"/>
    </source>
</evidence>
<comment type="subcellular location">
    <subcellularLocation>
        <location evidence="1">Membrane</location>
        <topology evidence="1">Multi-pass membrane protein</topology>
    </subcellularLocation>
</comment>
<reference evidence="9 10" key="1">
    <citation type="submission" date="2025-05" db="UniProtKB">
        <authorList>
            <consortium name="RefSeq"/>
        </authorList>
    </citation>
    <scope>IDENTIFICATION</scope>
    <source>
        <tissue evidence="9 10">Whole Larva</tissue>
    </source>
</reference>
<evidence type="ECO:0000256" key="4">
    <source>
        <dbReference type="ARBA" id="ARBA00023136"/>
    </source>
</evidence>
<keyword evidence="8" id="KW-1185">Reference proteome</keyword>
<evidence type="ECO:0000259" key="7">
    <source>
        <dbReference type="PROSITE" id="PS50922"/>
    </source>
</evidence>
<evidence type="ECO:0000256" key="2">
    <source>
        <dbReference type="ARBA" id="ARBA00022692"/>
    </source>
</evidence>
<name>A0ABM1MFQ8_NICVS</name>
<dbReference type="GeneID" id="108560392"/>
<dbReference type="SMART" id="SM00724">
    <property type="entry name" value="TLC"/>
    <property type="match status" value="1"/>
</dbReference>
<dbReference type="PROSITE" id="PS50922">
    <property type="entry name" value="TLC"/>
    <property type="match status" value="1"/>
</dbReference>
<feature type="transmembrane region" description="Helical" evidence="6">
    <location>
        <begin position="55"/>
        <end position="73"/>
    </location>
</feature>
<feature type="transmembrane region" description="Helical" evidence="6">
    <location>
        <begin position="229"/>
        <end position="249"/>
    </location>
</feature>
<feature type="transmembrane region" description="Helical" evidence="6">
    <location>
        <begin position="261"/>
        <end position="287"/>
    </location>
</feature>